<protein>
    <submittedName>
        <fullName evidence="1">Uncharacterized protein</fullName>
    </submittedName>
</protein>
<proteinExistence type="predicted"/>
<dbReference type="STRING" id="765440.A0A0C3GH64"/>
<name>A0A0C3GH64_PILCF</name>
<evidence type="ECO:0000313" key="2">
    <source>
        <dbReference type="Proteomes" id="UP000054166"/>
    </source>
</evidence>
<dbReference type="HOGENOM" id="CLU_2942581_0_0_1"/>
<accession>A0A0C3GH64</accession>
<dbReference type="Proteomes" id="UP000054166">
    <property type="component" value="Unassembled WGS sequence"/>
</dbReference>
<sequence length="60" mass="6983">MSSRTISFASIMGIIQDTHLVGQQYAWFTTCVYITILFWEFPTNRLLQCLPSQSIWHLST</sequence>
<dbReference type="InParanoid" id="A0A0C3GH64"/>
<organism evidence="1 2">
    <name type="scientific">Piloderma croceum (strain F 1598)</name>
    <dbReference type="NCBI Taxonomy" id="765440"/>
    <lineage>
        <taxon>Eukaryota</taxon>
        <taxon>Fungi</taxon>
        <taxon>Dikarya</taxon>
        <taxon>Basidiomycota</taxon>
        <taxon>Agaricomycotina</taxon>
        <taxon>Agaricomycetes</taxon>
        <taxon>Agaricomycetidae</taxon>
        <taxon>Atheliales</taxon>
        <taxon>Atheliaceae</taxon>
        <taxon>Piloderma</taxon>
    </lineage>
</organism>
<dbReference type="EMBL" id="KN832972">
    <property type="protein sequence ID" value="KIM90994.1"/>
    <property type="molecule type" value="Genomic_DNA"/>
</dbReference>
<reference evidence="2" key="2">
    <citation type="submission" date="2015-01" db="EMBL/GenBank/DDBJ databases">
        <title>Evolutionary Origins and Diversification of the Mycorrhizal Mutualists.</title>
        <authorList>
            <consortium name="DOE Joint Genome Institute"/>
            <consortium name="Mycorrhizal Genomics Consortium"/>
            <person name="Kohler A."/>
            <person name="Kuo A."/>
            <person name="Nagy L.G."/>
            <person name="Floudas D."/>
            <person name="Copeland A."/>
            <person name="Barry K.W."/>
            <person name="Cichocki N."/>
            <person name="Veneault-Fourrey C."/>
            <person name="LaButti K."/>
            <person name="Lindquist E.A."/>
            <person name="Lipzen A."/>
            <person name="Lundell T."/>
            <person name="Morin E."/>
            <person name="Murat C."/>
            <person name="Riley R."/>
            <person name="Ohm R."/>
            <person name="Sun H."/>
            <person name="Tunlid A."/>
            <person name="Henrissat B."/>
            <person name="Grigoriev I.V."/>
            <person name="Hibbett D.S."/>
            <person name="Martin F."/>
        </authorList>
    </citation>
    <scope>NUCLEOTIDE SEQUENCE [LARGE SCALE GENOMIC DNA]</scope>
    <source>
        <strain evidence="2">F 1598</strain>
    </source>
</reference>
<dbReference type="OrthoDB" id="6730379at2759"/>
<keyword evidence="2" id="KW-1185">Reference proteome</keyword>
<dbReference type="AlphaFoldDB" id="A0A0C3GH64"/>
<evidence type="ECO:0000313" key="1">
    <source>
        <dbReference type="EMBL" id="KIM90994.1"/>
    </source>
</evidence>
<reference evidence="1 2" key="1">
    <citation type="submission" date="2014-04" db="EMBL/GenBank/DDBJ databases">
        <authorList>
            <consortium name="DOE Joint Genome Institute"/>
            <person name="Kuo A."/>
            <person name="Tarkka M."/>
            <person name="Buscot F."/>
            <person name="Kohler A."/>
            <person name="Nagy L.G."/>
            <person name="Floudas D."/>
            <person name="Copeland A."/>
            <person name="Barry K.W."/>
            <person name="Cichocki N."/>
            <person name="Veneault-Fourrey C."/>
            <person name="LaButti K."/>
            <person name="Lindquist E.A."/>
            <person name="Lipzen A."/>
            <person name="Lundell T."/>
            <person name="Morin E."/>
            <person name="Murat C."/>
            <person name="Sun H."/>
            <person name="Tunlid A."/>
            <person name="Henrissat B."/>
            <person name="Grigoriev I.V."/>
            <person name="Hibbett D.S."/>
            <person name="Martin F."/>
            <person name="Nordberg H.P."/>
            <person name="Cantor M.N."/>
            <person name="Hua S.X."/>
        </authorList>
    </citation>
    <scope>NUCLEOTIDE SEQUENCE [LARGE SCALE GENOMIC DNA]</scope>
    <source>
        <strain evidence="1 2">F 1598</strain>
    </source>
</reference>
<gene>
    <name evidence="1" type="ORF">PILCRDRAFT_811496</name>
</gene>